<dbReference type="PANTHER" id="PTHR47615:SF1">
    <property type="entry name" value="COILED-COIL DOMAIN-CONTAINING PROTEIN 158"/>
    <property type="match status" value="1"/>
</dbReference>
<feature type="coiled-coil region" evidence="1">
    <location>
        <begin position="685"/>
        <end position="719"/>
    </location>
</feature>
<protein>
    <submittedName>
        <fullName evidence="3">Coiled-coil domain containing 158</fullName>
    </submittedName>
</protein>
<dbReference type="Ensembl" id="ENSLLET00000003909.1">
    <property type="protein sequence ID" value="ENSLLEP00000003733.1"/>
    <property type="gene ID" value="ENSLLEG00000002410.1"/>
</dbReference>
<feature type="coiled-coil region" evidence="1">
    <location>
        <begin position="6"/>
        <end position="40"/>
    </location>
</feature>
<dbReference type="AlphaFoldDB" id="A0A8C5LXI6"/>
<organism evidence="3 4">
    <name type="scientific">Leptobrachium leishanense</name>
    <name type="common">Leishan spiny toad</name>
    <dbReference type="NCBI Taxonomy" id="445787"/>
    <lineage>
        <taxon>Eukaryota</taxon>
        <taxon>Metazoa</taxon>
        <taxon>Chordata</taxon>
        <taxon>Craniata</taxon>
        <taxon>Vertebrata</taxon>
        <taxon>Euteleostomi</taxon>
        <taxon>Amphibia</taxon>
        <taxon>Batrachia</taxon>
        <taxon>Anura</taxon>
        <taxon>Pelobatoidea</taxon>
        <taxon>Megophryidae</taxon>
        <taxon>Leptobrachium</taxon>
    </lineage>
</organism>
<evidence type="ECO:0000313" key="3">
    <source>
        <dbReference type="Ensembl" id="ENSLLEP00000003733.1"/>
    </source>
</evidence>
<keyword evidence="4" id="KW-1185">Reference proteome</keyword>
<dbReference type="OrthoDB" id="9902981at2759"/>
<reference evidence="3" key="2">
    <citation type="submission" date="2025-09" db="UniProtKB">
        <authorList>
            <consortium name="Ensembl"/>
        </authorList>
    </citation>
    <scope>IDENTIFICATION</scope>
</reference>
<evidence type="ECO:0000256" key="2">
    <source>
        <dbReference type="SAM" id="MobiDB-lite"/>
    </source>
</evidence>
<keyword evidence="1" id="KW-0175">Coiled coil</keyword>
<name>A0A8C5LXI6_9ANUR</name>
<feature type="compositionally biased region" description="Basic and acidic residues" evidence="2">
    <location>
        <begin position="970"/>
        <end position="981"/>
    </location>
</feature>
<feature type="region of interest" description="Disordered" evidence="2">
    <location>
        <begin position="954"/>
        <end position="985"/>
    </location>
</feature>
<feature type="coiled-coil region" evidence="1">
    <location>
        <begin position="474"/>
        <end position="543"/>
    </location>
</feature>
<gene>
    <name evidence="3" type="primary">CCDC158</name>
</gene>
<proteinExistence type="predicted"/>
<reference evidence="3" key="1">
    <citation type="submission" date="2025-08" db="UniProtKB">
        <authorList>
            <consortium name="Ensembl"/>
        </authorList>
    </citation>
    <scope>IDENTIFICATION</scope>
</reference>
<evidence type="ECO:0000313" key="4">
    <source>
        <dbReference type="Proteomes" id="UP000694569"/>
    </source>
</evidence>
<dbReference type="GeneTree" id="ENSGT00390000013339"/>
<accession>A0A8C5LXI6</accession>
<dbReference type="Pfam" id="PF15921">
    <property type="entry name" value="CCDC158"/>
    <property type="match status" value="3"/>
</dbReference>
<evidence type="ECO:0000256" key="1">
    <source>
        <dbReference type="SAM" id="Coils"/>
    </source>
</evidence>
<sequence length="1019" mass="117122">MEGKNLQALRHQLEGQTREIQRLQKEVEQATQRALNSLSASDYGCQRLPNASHHCPSTDDKFSPLVSNAATLSLPFQHNRALHHSLPIDQLGCARRTIIKDGLERNNFDLQQRSLGKSLDEYVLRFKDSQETSKEIRNMFAPQSHHTRWTTEELHCKSQKLEKERDVPLGMSPQESKTGEDAIKQLYDTVQQLQKANHLQNELLKQSHICNEFLREAVQDHVGVLQDITTIIIGYEDRSGRKVFDQGQGSNPQISILPSAVNKVLKELETETSKFHPAQEQINILEDKEGFSSLYKEREDLKVQCSQYLEKIAQLELTMSQLHSQLQCAKDKEKELEQHLLISDAALSEARTKHSQDSQKEKENLHQLSESLQLCEKHLLLEKEQSRKLQDETTTLNLCNEQFRKERLERSMEMKHLHTKIDSLKEDNLQQTKQQTATLNEKNENIKFITSQLVSTQELLAKSVQELKSKVLSLENAERAVKDLKSLLDEKERTLRHTKDKIKKLCALTEVKTQEAEHFKMYVEKMEETQKDLEKMRVHLAEKDHFIKSLQLQAENLFQAVGQQTEKINILQGERSQLLVEMKANKEKRDTKIHELEQEKNKLSNDLTIERERLLAELKDTHHNLKNLEVDYQVLQRNSQMKNEEFETTSASLKKQLLSALVDLDHAKNCLRTVEGCDGRAIKVALKMQKKITAKREKIDALQSRIQFLEEALSQANKNRHLKVVKDKVAQEYGNAERCRLTEELEVLRKENKGLREKNLSTQASMDKAALRFSEYQAIIQHLEQESMRLRLKHALELKELRVPSSGQVTAPISIVQSTLVPLTHCDPQLKLANGIPMCGEDRPSKNLLAEKKHACDVMDFSEKLSFKNVKKMTAHTIKEDFHDEIHMSLDPSILHTADLRDKDSFFSFAHTESPFLVAPCYTSSPKKCCNIPRSEAKSPVHSLLTTPVEVVSTLSRRSQSKNIPSQDTTHGEPSREDHSDTPQNLQHRLEKLQNIAKGLHIKNKELALIVKGRKQNTD</sequence>
<feature type="coiled-coil region" evidence="1">
    <location>
        <begin position="298"/>
        <end position="339"/>
    </location>
</feature>
<dbReference type="InterPro" id="IPR031809">
    <property type="entry name" value="CCDC158"/>
</dbReference>
<dbReference type="PANTHER" id="PTHR47615">
    <property type="entry name" value="COILED-COIL DOMAIN-CONTAINING PROTEIN 158"/>
    <property type="match status" value="1"/>
</dbReference>
<dbReference type="Proteomes" id="UP000694569">
    <property type="component" value="Unplaced"/>
</dbReference>
<feature type="coiled-coil region" evidence="1">
    <location>
        <begin position="579"/>
        <end position="645"/>
    </location>
</feature>
<feature type="compositionally biased region" description="Polar residues" evidence="2">
    <location>
        <begin position="954"/>
        <end position="969"/>
    </location>
</feature>